<comment type="caution">
    <text evidence="1">The sequence shown here is derived from an EMBL/GenBank/DDBJ whole genome shotgun (WGS) entry which is preliminary data.</text>
</comment>
<reference evidence="1 2" key="1">
    <citation type="submission" date="2020-05" db="EMBL/GenBank/DDBJ databases">
        <authorList>
            <person name="Whitworth D."/>
        </authorList>
    </citation>
    <scope>NUCLEOTIDE SEQUENCE [LARGE SCALE GENOMIC DNA]</scope>
    <source>
        <strain evidence="1 2">AM005</strain>
    </source>
</reference>
<dbReference type="Pfam" id="PF09535">
    <property type="entry name" value="Gmx_para_CXXCG"/>
    <property type="match status" value="1"/>
</dbReference>
<evidence type="ECO:0000313" key="2">
    <source>
        <dbReference type="Proteomes" id="UP000533080"/>
    </source>
</evidence>
<organism evidence="1 2">
    <name type="scientific">Myxococcus xanthus</name>
    <dbReference type="NCBI Taxonomy" id="34"/>
    <lineage>
        <taxon>Bacteria</taxon>
        <taxon>Pseudomonadati</taxon>
        <taxon>Myxococcota</taxon>
        <taxon>Myxococcia</taxon>
        <taxon>Myxococcales</taxon>
        <taxon>Cystobacterineae</taxon>
        <taxon>Myxococcaceae</taxon>
        <taxon>Myxococcus</taxon>
    </lineage>
</organism>
<evidence type="ECO:0000313" key="1">
    <source>
        <dbReference type="EMBL" id="NOJ78661.1"/>
    </source>
</evidence>
<accession>A0A7Y4IG63</accession>
<proteinExistence type="predicted"/>
<protein>
    <submittedName>
        <fullName evidence="1">Uncharacterized protein</fullName>
    </submittedName>
</protein>
<sequence>MTLRVFELSQDSAMWPRINGSFNAAHRWGLPGLAGCPGCGVTWASSGHQYPAVDLSNLPAQSELLKARPEPFEEFARLRELVRPLAPPGALLPPGTLFGPLVGTASGRFADFETQGSMLLVVRREALERLQVEGVRGLVGCKTELRFRQKDPPELLELQLEPRGQLHPDCYPPDLPLPCDTCGRFKLTLPDEPILDAASLPTDRDVFRVGNFATVMVGTERFKDAVQRLGLEGITFRELPTR</sequence>
<dbReference type="RefSeq" id="WP_171441031.1">
    <property type="nucleotide sequence ID" value="NZ_JABFNS010000015.1"/>
</dbReference>
<gene>
    <name evidence="1" type="ORF">HNV28_09935</name>
</gene>
<dbReference type="NCBIfam" id="TIGR02264">
    <property type="entry name" value="gmx_para_CXXCG"/>
    <property type="match status" value="1"/>
</dbReference>
<dbReference type="EMBL" id="JABFNT010000025">
    <property type="protein sequence ID" value="NOJ78661.1"/>
    <property type="molecule type" value="Genomic_DNA"/>
</dbReference>
<name>A0A7Y4IG63_MYXXA</name>
<dbReference type="Proteomes" id="UP000533080">
    <property type="component" value="Unassembled WGS sequence"/>
</dbReference>
<dbReference type="InterPro" id="IPR011750">
    <property type="entry name" value="Gmx_para_CXXCG"/>
</dbReference>
<dbReference type="AlphaFoldDB" id="A0A7Y4IG63"/>